<dbReference type="AlphaFoldDB" id="A0A9P8RJI4"/>
<accession>A0A9P8RJI4</accession>
<dbReference type="Proteomes" id="UP000758603">
    <property type="component" value="Unassembled WGS sequence"/>
</dbReference>
<evidence type="ECO:0000259" key="1">
    <source>
        <dbReference type="Pfam" id="PF24320"/>
    </source>
</evidence>
<dbReference type="OrthoDB" id="64281at2759"/>
<dbReference type="RefSeq" id="XP_045950899.1">
    <property type="nucleotide sequence ID" value="XM_046101150.1"/>
</dbReference>
<keyword evidence="3" id="KW-1185">Reference proteome</keyword>
<dbReference type="GeneID" id="70130042"/>
<reference evidence="2" key="1">
    <citation type="journal article" date="2021" name="Nat. Commun.">
        <title>Genetic determinants of endophytism in the Arabidopsis root mycobiome.</title>
        <authorList>
            <person name="Mesny F."/>
            <person name="Miyauchi S."/>
            <person name="Thiergart T."/>
            <person name="Pickel B."/>
            <person name="Atanasova L."/>
            <person name="Karlsson M."/>
            <person name="Huettel B."/>
            <person name="Barry K.W."/>
            <person name="Haridas S."/>
            <person name="Chen C."/>
            <person name="Bauer D."/>
            <person name="Andreopoulos W."/>
            <person name="Pangilinan J."/>
            <person name="LaButti K."/>
            <person name="Riley R."/>
            <person name="Lipzen A."/>
            <person name="Clum A."/>
            <person name="Drula E."/>
            <person name="Henrissat B."/>
            <person name="Kohler A."/>
            <person name="Grigoriev I.V."/>
            <person name="Martin F.M."/>
            <person name="Hacquard S."/>
        </authorList>
    </citation>
    <scope>NUCLEOTIDE SEQUENCE</scope>
    <source>
        <strain evidence="2">MPI-SDFR-AT-0073</strain>
    </source>
</reference>
<protein>
    <recommendedName>
        <fullName evidence="1">DUF7492 domain-containing protein</fullName>
    </recommendedName>
</protein>
<feature type="domain" description="DUF7492" evidence="1">
    <location>
        <begin position="66"/>
        <end position="190"/>
    </location>
</feature>
<organism evidence="2 3">
    <name type="scientific">Truncatella angustata</name>
    <dbReference type="NCBI Taxonomy" id="152316"/>
    <lineage>
        <taxon>Eukaryota</taxon>
        <taxon>Fungi</taxon>
        <taxon>Dikarya</taxon>
        <taxon>Ascomycota</taxon>
        <taxon>Pezizomycotina</taxon>
        <taxon>Sordariomycetes</taxon>
        <taxon>Xylariomycetidae</taxon>
        <taxon>Amphisphaeriales</taxon>
        <taxon>Sporocadaceae</taxon>
        <taxon>Truncatella</taxon>
    </lineage>
</organism>
<dbReference type="Pfam" id="PF24320">
    <property type="entry name" value="DUF7492"/>
    <property type="match status" value="1"/>
</dbReference>
<evidence type="ECO:0000313" key="3">
    <source>
        <dbReference type="Proteomes" id="UP000758603"/>
    </source>
</evidence>
<dbReference type="EMBL" id="JAGPXC010000015">
    <property type="protein sequence ID" value="KAH6638627.1"/>
    <property type="molecule type" value="Genomic_DNA"/>
</dbReference>
<evidence type="ECO:0000313" key="2">
    <source>
        <dbReference type="EMBL" id="KAH6638627.1"/>
    </source>
</evidence>
<dbReference type="InterPro" id="IPR055915">
    <property type="entry name" value="DUF7492"/>
</dbReference>
<gene>
    <name evidence="2" type="ORF">BKA67DRAFT_542728</name>
</gene>
<sequence>MYRERLEGYKKILFSGQQAKRNGIEYFWVDTCRIDNTSSADLNDLRRISSSVCTACKSLRRRWRPIVWVCGTSSPSKDHYLLSIHHIWNEPGTGDDKREVLLANWHSDDGKCYQINDGPISLGSHKAFPTAPIDPQGADLWCQIDLQLPMNIRDYYTLYWVWEWPTIHSRTAPQGRMEDYTSCMDVQILSGISGWAGLIRESISRLMRRPNVQILRHERTKKETFFTEGKVNSVSQTFALRSDDAGTTIKMAWNE</sequence>
<name>A0A9P8RJI4_9PEZI</name>
<proteinExistence type="predicted"/>
<comment type="caution">
    <text evidence="2">The sequence shown here is derived from an EMBL/GenBank/DDBJ whole genome shotgun (WGS) entry which is preliminary data.</text>
</comment>